<feature type="transmembrane region" description="Helical" evidence="7">
    <location>
        <begin position="135"/>
        <end position="158"/>
    </location>
</feature>
<keyword evidence="2" id="KW-0813">Transport</keyword>
<dbReference type="SUPFAM" id="SSF103473">
    <property type="entry name" value="MFS general substrate transporter"/>
    <property type="match status" value="1"/>
</dbReference>
<dbReference type="InterPro" id="IPR036259">
    <property type="entry name" value="MFS_trans_sf"/>
</dbReference>
<dbReference type="AlphaFoldDB" id="A0A9D1PGX8"/>
<dbReference type="Proteomes" id="UP000886814">
    <property type="component" value="Unassembled WGS sequence"/>
</dbReference>
<dbReference type="Gene3D" id="1.20.1250.20">
    <property type="entry name" value="MFS general substrate transporter like domains"/>
    <property type="match status" value="1"/>
</dbReference>
<dbReference type="GO" id="GO:0005886">
    <property type="term" value="C:plasma membrane"/>
    <property type="evidence" value="ECO:0007669"/>
    <property type="project" value="UniProtKB-SubCell"/>
</dbReference>
<comment type="subcellular location">
    <subcellularLocation>
        <location evidence="1">Cell membrane</location>
        <topology evidence="1">Multi-pass membrane protein</topology>
    </subcellularLocation>
</comment>
<feature type="transmembrane region" description="Helical" evidence="7">
    <location>
        <begin position="12"/>
        <end position="35"/>
    </location>
</feature>
<dbReference type="InterPro" id="IPR050171">
    <property type="entry name" value="MFS_Transporters"/>
</dbReference>
<feature type="transmembrane region" description="Helical" evidence="7">
    <location>
        <begin position="164"/>
        <end position="184"/>
    </location>
</feature>
<evidence type="ECO:0000256" key="1">
    <source>
        <dbReference type="ARBA" id="ARBA00004651"/>
    </source>
</evidence>
<dbReference type="Pfam" id="PF07690">
    <property type="entry name" value="MFS_1"/>
    <property type="match status" value="1"/>
</dbReference>
<name>A0A9D1PGX8_9FIRM</name>
<feature type="transmembrane region" description="Helical" evidence="7">
    <location>
        <begin position="250"/>
        <end position="273"/>
    </location>
</feature>
<feature type="transmembrane region" description="Helical" evidence="7">
    <location>
        <begin position="372"/>
        <end position="392"/>
    </location>
</feature>
<evidence type="ECO:0000256" key="7">
    <source>
        <dbReference type="SAM" id="Phobius"/>
    </source>
</evidence>
<gene>
    <name evidence="9" type="ORF">H9747_13870</name>
</gene>
<evidence type="ECO:0000313" key="10">
    <source>
        <dbReference type="Proteomes" id="UP000886814"/>
    </source>
</evidence>
<feature type="transmembrane region" description="Helical" evidence="7">
    <location>
        <begin position="343"/>
        <end position="366"/>
    </location>
</feature>
<dbReference type="InterPro" id="IPR020846">
    <property type="entry name" value="MFS_dom"/>
</dbReference>
<keyword evidence="4 7" id="KW-0812">Transmembrane</keyword>
<keyword evidence="6 7" id="KW-0472">Membrane</keyword>
<reference evidence="9" key="1">
    <citation type="journal article" date="2021" name="PeerJ">
        <title>Extensive microbial diversity within the chicken gut microbiome revealed by metagenomics and culture.</title>
        <authorList>
            <person name="Gilroy R."/>
            <person name="Ravi A."/>
            <person name="Getino M."/>
            <person name="Pursley I."/>
            <person name="Horton D.L."/>
            <person name="Alikhan N.F."/>
            <person name="Baker D."/>
            <person name="Gharbi K."/>
            <person name="Hall N."/>
            <person name="Watson M."/>
            <person name="Adriaenssens E.M."/>
            <person name="Foster-Nyarko E."/>
            <person name="Jarju S."/>
            <person name="Secka A."/>
            <person name="Antonio M."/>
            <person name="Oren A."/>
            <person name="Chaudhuri R.R."/>
            <person name="La Ragione R."/>
            <person name="Hildebrand F."/>
            <person name="Pallen M.J."/>
        </authorList>
    </citation>
    <scope>NUCLEOTIDE SEQUENCE</scope>
    <source>
        <strain evidence="9">CHK195-9823</strain>
    </source>
</reference>
<dbReference type="EMBL" id="DXIQ01000096">
    <property type="protein sequence ID" value="HIV40058.1"/>
    <property type="molecule type" value="Genomic_DNA"/>
</dbReference>
<reference evidence="9" key="2">
    <citation type="submission" date="2021-04" db="EMBL/GenBank/DDBJ databases">
        <authorList>
            <person name="Gilroy R."/>
        </authorList>
    </citation>
    <scope>NUCLEOTIDE SEQUENCE</scope>
    <source>
        <strain evidence="9">CHK195-9823</strain>
    </source>
</reference>
<sequence>MFGQYRGLRRELYVLFWGKAATNMGAMIWPMLTLILSNKLGMEAKEIAAVTISLGVIQFPVNLIGGKLADHCNKRNLIICCDLVTVVCYLLAACFPVSMHQIFLFFTASLFQTVENPSYDALVADLSSSNDRERAYSLIYLGLNLGLILAPTIGGMLFENYLNLAFVIDGLTTLSSTILIFLFIKDITPVENQKASVYEEAKGQVSTWSVLWEQKIILLFFAAWAIYNFVYAQFNFLIPLNLEGLYQAKGAVYFGFLTSLNGLIVIIGTPLLTKYTRKLPDTSKLIAGAGLVTLGLSMYIFIQGIIPMYYVSMIIFTLGEIMSTLGTYPYMTRRVPASHRGRISSVANIFLGMASYYSQWCIGSLLEKESMVRVWTIIAGIGLAGIFLYFILREADKKRFPLLYKKS</sequence>
<protein>
    <submittedName>
        <fullName evidence="9">MFS transporter</fullName>
    </submittedName>
</protein>
<evidence type="ECO:0000256" key="6">
    <source>
        <dbReference type="ARBA" id="ARBA00023136"/>
    </source>
</evidence>
<proteinExistence type="predicted"/>
<dbReference type="PANTHER" id="PTHR23517:SF3">
    <property type="entry name" value="INTEGRAL MEMBRANE TRANSPORT PROTEIN"/>
    <property type="match status" value="1"/>
</dbReference>
<keyword evidence="3" id="KW-1003">Cell membrane</keyword>
<evidence type="ECO:0000256" key="4">
    <source>
        <dbReference type="ARBA" id="ARBA00022692"/>
    </source>
</evidence>
<evidence type="ECO:0000313" key="9">
    <source>
        <dbReference type="EMBL" id="HIV40058.1"/>
    </source>
</evidence>
<dbReference type="PANTHER" id="PTHR23517">
    <property type="entry name" value="RESISTANCE PROTEIN MDTM, PUTATIVE-RELATED-RELATED"/>
    <property type="match status" value="1"/>
</dbReference>
<feature type="transmembrane region" description="Helical" evidence="7">
    <location>
        <begin position="77"/>
        <end position="98"/>
    </location>
</feature>
<keyword evidence="5 7" id="KW-1133">Transmembrane helix</keyword>
<evidence type="ECO:0000256" key="5">
    <source>
        <dbReference type="ARBA" id="ARBA00022989"/>
    </source>
</evidence>
<comment type="caution">
    <text evidence="9">The sequence shown here is derived from an EMBL/GenBank/DDBJ whole genome shotgun (WGS) entry which is preliminary data.</text>
</comment>
<evidence type="ECO:0000256" key="3">
    <source>
        <dbReference type="ARBA" id="ARBA00022475"/>
    </source>
</evidence>
<organism evidence="9 10">
    <name type="scientific">Candidatus Blautia stercorigallinarum</name>
    <dbReference type="NCBI Taxonomy" id="2838501"/>
    <lineage>
        <taxon>Bacteria</taxon>
        <taxon>Bacillati</taxon>
        <taxon>Bacillota</taxon>
        <taxon>Clostridia</taxon>
        <taxon>Lachnospirales</taxon>
        <taxon>Lachnospiraceae</taxon>
        <taxon>Blautia</taxon>
    </lineage>
</organism>
<accession>A0A9D1PGX8</accession>
<dbReference type="PROSITE" id="PS50850">
    <property type="entry name" value="MFS"/>
    <property type="match status" value="1"/>
</dbReference>
<evidence type="ECO:0000256" key="2">
    <source>
        <dbReference type="ARBA" id="ARBA00022448"/>
    </source>
</evidence>
<dbReference type="GO" id="GO:0022857">
    <property type="term" value="F:transmembrane transporter activity"/>
    <property type="evidence" value="ECO:0007669"/>
    <property type="project" value="InterPro"/>
</dbReference>
<dbReference type="InterPro" id="IPR011701">
    <property type="entry name" value="MFS"/>
</dbReference>
<evidence type="ECO:0000259" key="8">
    <source>
        <dbReference type="PROSITE" id="PS50850"/>
    </source>
</evidence>
<feature type="transmembrane region" description="Helical" evidence="7">
    <location>
        <begin position="216"/>
        <end position="238"/>
    </location>
</feature>
<feature type="transmembrane region" description="Helical" evidence="7">
    <location>
        <begin position="47"/>
        <end position="65"/>
    </location>
</feature>
<feature type="domain" description="Major facilitator superfamily (MFS) profile" evidence="8">
    <location>
        <begin position="11"/>
        <end position="397"/>
    </location>
</feature>
<feature type="transmembrane region" description="Helical" evidence="7">
    <location>
        <begin position="308"/>
        <end position="331"/>
    </location>
</feature>